<name>A0AAD7MEG9_9AGAR</name>
<evidence type="ECO:0000313" key="2">
    <source>
        <dbReference type="Proteomes" id="UP001215598"/>
    </source>
</evidence>
<sequence length="102" mass="11432">HELTPADWTALKLVTDWFMVYGDATTQMSATKQPMLSSTHAIFLGLQSHLKAALTKPPATADPVLRDGLVEAHLKLSEYFAKFDQSKYYMWATCAFSITLSY</sequence>
<accession>A0AAD7MEG9</accession>
<organism evidence="1 2">
    <name type="scientific">Mycena metata</name>
    <dbReference type="NCBI Taxonomy" id="1033252"/>
    <lineage>
        <taxon>Eukaryota</taxon>
        <taxon>Fungi</taxon>
        <taxon>Dikarya</taxon>
        <taxon>Basidiomycota</taxon>
        <taxon>Agaricomycotina</taxon>
        <taxon>Agaricomycetes</taxon>
        <taxon>Agaricomycetidae</taxon>
        <taxon>Agaricales</taxon>
        <taxon>Marasmiineae</taxon>
        <taxon>Mycenaceae</taxon>
        <taxon>Mycena</taxon>
    </lineage>
</organism>
<dbReference type="Proteomes" id="UP001215598">
    <property type="component" value="Unassembled WGS sequence"/>
</dbReference>
<keyword evidence="2" id="KW-1185">Reference proteome</keyword>
<protein>
    <submittedName>
        <fullName evidence="1">Uncharacterized protein</fullName>
    </submittedName>
</protein>
<gene>
    <name evidence="1" type="ORF">B0H16DRAFT_1342055</name>
</gene>
<dbReference type="EMBL" id="JARKIB010000359">
    <property type="protein sequence ID" value="KAJ7712735.1"/>
    <property type="molecule type" value="Genomic_DNA"/>
</dbReference>
<evidence type="ECO:0000313" key="1">
    <source>
        <dbReference type="EMBL" id="KAJ7712735.1"/>
    </source>
</evidence>
<comment type="caution">
    <text evidence="1">The sequence shown here is derived from an EMBL/GenBank/DDBJ whole genome shotgun (WGS) entry which is preliminary data.</text>
</comment>
<dbReference type="AlphaFoldDB" id="A0AAD7MEG9"/>
<feature type="non-terminal residue" evidence="1">
    <location>
        <position position="1"/>
    </location>
</feature>
<proteinExistence type="predicted"/>
<reference evidence="1" key="1">
    <citation type="submission" date="2023-03" db="EMBL/GenBank/DDBJ databases">
        <title>Massive genome expansion in bonnet fungi (Mycena s.s.) driven by repeated elements and novel gene families across ecological guilds.</title>
        <authorList>
            <consortium name="Lawrence Berkeley National Laboratory"/>
            <person name="Harder C.B."/>
            <person name="Miyauchi S."/>
            <person name="Viragh M."/>
            <person name="Kuo A."/>
            <person name="Thoen E."/>
            <person name="Andreopoulos B."/>
            <person name="Lu D."/>
            <person name="Skrede I."/>
            <person name="Drula E."/>
            <person name="Henrissat B."/>
            <person name="Morin E."/>
            <person name="Kohler A."/>
            <person name="Barry K."/>
            <person name="LaButti K."/>
            <person name="Morin E."/>
            <person name="Salamov A."/>
            <person name="Lipzen A."/>
            <person name="Mereny Z."/>
            <person name="Hegedus B."/>
            <person name="Baldrian P."/>
            <person name="Stursova M."/>
            <person name="Weitz H."/>
            <person name="Taylor A."/>
            <person name="Grigoriev I.V."/>
            <person name="Nagy L.G."/>
            <person name="Martin F."/>
            <person name="Kauserud H."/>
        </authorList>
    </citation>
    <scope>NUCLEOTIDE SEQUENCE</scope>
    <source>
        <strain evidence="1">CBHHK182m</strain>
    </source>
</reference>